<evidence type="ECO:0000313" key="3">
    <source>
        <dbReference type="Proteomes" id="UP001556367"/>
    </source>
</evidence>
<dbReference type="InterPro" id="IPR046528">
    <property type="entry name" value="DUF6593"/>
</dbReference>
<keyword evidence="3" id="KW-1185">Reference proteome</keyword>
<dbReference type="EMBL" id="JASNQZ010000012">
    <property type="protein sequence ID" value="KAL0950438.1"/>
    <property type="molecule type" value="Genomic_DNA"/>
</dbReference>
<sequence length="194" mass="21497">MYTNNPYAHWQQGNKQTFPSSTPSVYGALPFSGPASKPAIITFVFDLNPNLFNCVVTGPDNQLIYTITTDNPRPGFTLMANARGQPIVVVEWQAHPIVEVRDAIQKQHTSRFLPLNSDRNARHMEVRGKRYTWAPGTNALCLFDPAKNPPELLAQVTNGPRRVVMEVSTYAIQAGLIDACIVSAFLLLCGRNID</sequence>
<organism evidence="2 3">
    <name type="scientific">Hohenbuehelia grisea</name>
    <dbReference type="NCBI Taxonomy" id="104357"/>
    <lineage>
        <taxon>Eukaryota</taxon>
        <taxon>Fungi</taxon>
        <taxon>Dikarya</taxon>
        <taxon>Basidiomycota</taxon>
        <taxon>Agaricomycotina</taxon>
        <taxon>Agaricomycetes</taxon>
        <taxon>Agaricomycetidae</taxon>
        <taxon>Agaricales</taxon>
        <taxon>Pleurotineae</taxon>
        <taxon>Pleurotaceae</taxon>
        <taxon>Hohenbuehelia</taxon>
    </lineage>
</organism>
<protein>
    <recommendedName>
        <fullName evidence="1">DUF6593 domain-containing protein</fullName>
    </recommendedName>
</protein>
<gene>
    <name evidence="2" type="ORF">HGRIS_010388</name>
</gene>
<reference evidence="3" key="1">
    <citation type="submission" date="2024-06" db="EMBL/GenBank/DDBJ databases">
        <title>Multi-omics analyses provide insights into the biosynthesis of the anticancer antibiotic pleurotin in Hohenbuehelia grisea.</title>
        <authorList>
            <person name="Weaver J.A."/>
            <person name="Alberti F."/>
        </authorList>
    </citation>
    <scope>NUCLEOTIDE SEQUENCE [LARGE SCALE GENOMIC DNA]</scope>
    <source>
        <strain evidence="3">T-177</strain>
    </source>
</reference>
<dbReference type="Pfam" id="PF20236">
    <property type="entry name" value="DUF6593"/>
    <property type="match status" value="1"/>
</dbReference>
<evidence type="ECO:0000259" key="1">
    <source>
        <dbReference type="Pfam" id="PF20236"/>
    </source>
</evidence>
<accession>A0ABR3J4L1</accession>
<dbReference type="Proteomes" id="UP001556367">
    <property type="component" value="Unassembled WGS sequence"/>
</dbReference>
<feature type="domain" description="DUF6593" evidence="1">
    <location>
        <begin position="50"/>
        <end position="186"/>
    </location>
</feature>
<name>A0ABR3J4L1_9AGAR</name>
<comment type="caution">
    <text evidence="2">The sequence shown here is derived from an EMBL/GenBank/DDBJ whole genome shotgun (WGS) entry which is preliminary data.</text>
</comment>
<proteinExistence type="predicted"/>
<evidence type="ECO:0000313" key="2">
    <source>
        <dbReference type="EMBL" id="KAL0950438.1"/>
    </source>
</evidence>